<keyword evidence="3" id="KW-1185">Reference proteome</keyword>
<organism evidence="2 3">
    <name type="scientific">Arthrobacter burdickii</name>
    <dbReference type="NCBI Taxonomy" id="3035920"/>
    <lineage>
        <taxon>Bacteria</taxon>
        <taxon>Bacillati</taxon>
        <taxon>Actinomycetota</taxon>
        <taxon>Actinomycetes</taxon>
        <taxon>Micrococcales</taxon>
        <taxon>Micrococcaceae</taxon>
        <taxon>Arthrobacter</taxon>
    </lineage>
</organism>
<evidence type="ECO:0000256" key="1">
    <source>
        <dbReference type="SAM" id="Phobius"/>
    </source>
</evidence>
<evidence type="ECO:0000313" key="2">
    <source>
        <dbReference type="EMBL" id="MDN4611955.1"/>
    </source>
</evidence>
<sequence length="55" mass="5465">MTTGLVVAVVALVLIIAAYGSGGAPTIYTLGAFAIGLVVAFAGFGRRLLAALEAR</sequence>
<keyword evidence="1" id="KW-1133">Transmembrane helix</keyword>
<accession>A0ABT8K3E6</accession>
<keyword evidence="1" id="KW-0472">Membrane</keyword>
<evidence type="ECO:0000313" key="3">
    <source>
        <dbReference type="Proteomes" id="UP001174209"/>
    </source>
</evidence>
<comment type="caution">
    <text evidence="2">The sequence shown here is derived from an EMBL/GenBank/DDBJ whole genome shotgun (WGS) entry which is preliminary data.</text>
</comment>
<name>A0ABT8K3E6_9MICC</name>
<protein>
    <submittedName>
        <fullName evidence="2">Uncharacterized protein</fullName>
    </submittedName>
</protein>
<dbReference type="Proteomes" id="UP001174209">
    <property type="component" value="Unassembled WGS sequence"/>
</dbReference>
<keyword evidence="1" id="KW-0812">Transmembrane</keyword>
<dbReference type="RefSeq" id="WP_301228305.1">
    <property type="nucleotide sequence ID" value="NZ_JAROCG010000001.1"/>
</dbReference>
<dbReference type="EMBL" id="JAROCG010000001">
    <property type="protein sequence ID" value="MDN4611955.1"/>
    <property type="molecule type" value="Genomic_DNA"/>
</dbReference>
<gene>
    <name evidence="2" type="ORF">P5G52_13885</name>
</gene>
<feature type="transmembrane region" description="Helical" evidence="1">
    <location>
        <begin position="30"/>
        <end position="49"/>
    </location>
</feature>
<proteinExistence type="predicted"/>
<reference evidence="2" key="1">
    <citation type="submission" date="2023-06" db="EMBL/GenBank/DDBJ databases">
        <title>MT1 and MT2 Draft Genomes of Novel Species.</title>
        <authorList>
            <person name="Venkateswaran K."/>
        </authorList>
    </citation>
    <scope>NUCLEOTIDE SEQUENCE</scope>
    <source>
        <strain evidence="2">IIF3SC-B10</strain>
    </source>
</reference>